<evidence type="ECO:0000256" key="2">
    <source>
        <dbReference type="ARBA" id="ARBA00006275"/>
    </source>
</evidence>
<evidence type="ECO:0000259" key="6">
    <source>
        <dbReference type="Pfam" id="PF07980"/>
    </source>
</evidence>
<reference evidence="8" key="1">
    <citation type="submission" date="2022-11" db="EMBL/GenBank/DDBJ databases">
        <title>Salinimicrobium profundisediminis sp. nov., isolated from deep-sea sediment of the Mariana Trench.</title>
        <authorList>
            <person name="Fu H."/>
        </authorList>
    </citation>
    <scope>NUCLEOTIDE SEQUENCE</scope>
    <source>
        <strain evidence="8">MT39</strain>
    </source>
</reference>
<keyword evidence="4" id="KW-0472">Membrane</keyword>
<proteinExistence type="inferred from homology"/>
<dbReference type="InterPro" id="IPR011990">
    <property type="entry name" value="TPR-like_helical_dom_sf"/>
</dbReference>
<evidence type="ECO:0000256" key="3">
    <source>
        <dbReference type="ARBA" id="ARBA00022729"/>
    </source>
</evidence>
<keyword evidence="5" id="KW-0998">Cell outer membrane</keyword>
<protein>
    <submittedName>
        <fullName evidence="8">RagB/SusD family nutrient uptake outer membrane protein</fullName>
    </submittedName>
</protein>
<name>A0A9X3I1I2_9FLAO</name>
<evidence type="ECO:0000256" key="5">
    <source>
        <dbReference type="ARBA" id="ARBA00023237"/>
    </source>
</evidence>
<dbReference type="Pfam" id="PF07980">
    <property type="entry name" value="SusD_RagB"/>
    <property type="match status" value="1"/>
</dbReference>
<dbReference type="CDD" id="cd08977">
    <property type="entry name" value="SusD"/>
    <property type="match status" value="1"/>
</dbReference>
<organism evidence="8 9">
    <name type="scientific">Salinimicrobium profundisediminis</name>
    <dbReference type="NCBI Taxonomy" id="2994553"/>
    <lineage>
        <taxon>Bacteria</taxon>
        <taxon>Pseudomonadati</taxon>
        <taxon>Bacteroidota</taxon>
        <taxon>Flavobacteriia</taxon>
        <taxon>Flavobacteriales</taxon>
        <taxon>Flavobacteriaceae</taxon>
        <taxon>Salinimicrobium</taxon>
    </lineage>
</organism>
<dbReference type="Pfam" id="PF14322">
    <property type="entry name" value="SusD-like_3"/>
    <property type="match status" value="1"/>
</dbReference>
<dbReference type="InterPro" id="IPR033985">
    <property type="entry name" value="SusD-like_N"/>
</dbReference>
<dbReference type="AlphaFoldDB" id="A0A9X3I1I2"/>
<comment type="caution">
    <text evidence="8">The sequence shown here is derived from an EMBL/GenBank/DDBJ whole genome shotgun (WGS) entry which is preliminary data.</text>
</comment>
<keyword evidence="9" id="KW-1185">Reference proteome</keyword>
<feature type="domain" description="SusD-like N-terminal" evidence="7">
    <location>
        <begin position="85"/>
        <end position="227"/>
    </location>
</feature>
<dbReference type="GO" id="GO:0009279">
    <property type="term" value="C:cell outer membrane"/>
    <property type="evidence" value="ECO:0007669"/>
    <property type="project" value="UniProtKB-SubCell"/>
</dbReference>
<feature type="domain" description="RagB/SusD" evidence="6">
    <location>
        <begin position="327"/>
        <end position="432"/>
    </location>
</feature>
<dbReference type="Proteomes" id="UP001148482">
    <property type="component" value="Unassembled WGS sequence"/>
</dbReference>
<dbReference type="PROSITE" id="PS51257">
    <property type="entry name" value="PROKAR_LIPOPROTEIN"/>
    <property type="match status" value="1"/>
</dbReference>
<dbReference type="SUPFAM" id="SSF48452">
    <property type="entry name" value="TPR-like"/>
    <property type="match status" value="1"/>
</dbReference>
<gene>
    <name evidence="8" type="ORF">OQ279_13190</name>
</gene>
<accession>A0A9X3I1I2</accession>
<dbReference type="Gene3D" id="1.25.40.390">
    <property type="match status" value="1"/>
</dbReference>
<sequence length="467" mass="53386">MKTTAIIYKVMILVLCGFFISCEDYLEIDVPDHKIVSATVFENDEIALSALDGLYNQIAAAHFTGGGASSVTVLAALSSDILNPFYTTNLPYMEFDQHELLPDNFRNTNLWTSAYNIIYMSNALLEGVADSKSISQDVRTRLEGEAKFVRAFIYFYLVNLYGEVPLILTTDYRTNALATRNPEEEIYMQIKSDLQTAIDLLGVNYLNGERTRVNYYGAVAFMARIELYKENWEKAEILSSEVISQTGTYEILENLNEVFLANSKEAIWQLSPIGRGDNMTNTHEGANFIIDPIYSFFAQFKLNPIFVDSFATEDKRLTNWVGFHPATTYYYPYKYKIRNDTEEVTEYSMVLRLAEQYLIRAEARAMQDNISGAVSDLDKIRERAGLDLIANVDPGIGREQLLELIFQERKKELFTEWGHRWLDLKRIGNTGEVLGEAHPQWQETDVYFPIPEPELLTNPNLTQNDGY</sequence>
<comment type="subcellular location">
    <subcellularLocation>
        <location evidence="1">Cell outer membrane</location>
    </subcellularLocation>
</comment>
<evidence type="ECO:0000313" key="9">
    <source>
        <dbReference type="Proteomes" id="UP001148482"/>
    </source>
</evidence>
<dbReference type="EMBL" id="JAPJDA010000021">
    <property type="protein sequence ID" value="MCX2839105.1"/>
    <property type="molecule type" value="Genomic_DNA"/>
</dbReference>
<dbReference type="InterPro" id="IPR012944">
    <property type="entry name" value="SusD_RagB_dom"/>
</dbReference>
<evidence type="ECO:0000313" key="8">
    <source>
        <dbReference type="EMBL" id="MCX2839105.1"/>
    </source>
</evidence>
<comment type="similarity">
    <text evidence="2">Belongs to the SusD family.</text>
</comment>
<evidence type="ECO:0000256" key="4">
    <source>
        <dbReference type="ARBA" id="ARBA00023136"/>
    </source>
</evidence>
<keyword evidence="3" id="KW-0732">Signal</keyword>
<dbReference type="RefSeq" id="WP_266070428.1">
    <property type="nucleotide sequence ID" value="NZ_JAPJDA010000021.1"/>
</dbReference>
<evidence type="ECO:0000259" key="7">
    <source>
        <dbReference type="Pfam" id="PF14322"/>
    </source>
</evidence>
<evidence type="ECO:0000256" key="1">
    <source>
        <dbReference type="ARBA" id="ARBA00004442"/>
    </source>
</evidence>